<keyword evidence="2" id="KW-0472">Membrane</keyword>
<evidence type="ECO:0000256" key="1">
    <source>
        <dbReference type="SAM" id="MobiDB-lite"/>
    </source>
</evidence>
<keyword evidence="2" id="KW-0812">Transmembrane</keyword>
<proteinExistence type="predicted"/>
<gene>
    <name evidence="3" type="ORF">LRS13_24550</name>
</gene>
<keyword evidence="4" id="KW-1185">Reference proteome</keyword>
<reference evidence="4" key="1">
    <citation type="submission" date="2021-11" db="EMBL/GenBank/DDBJ databases">
        <title>Cultivation dependent microbiological survey of springs from the worlds oldest radium mine currently devoted to the extraction of radon-saturated water.</title>
        <authorList>
            <person name="Kapinusova G."/>
            <person name="Smrhova T."/>
            <person name="Strejcek M."/>
            <person name="Suman J."/>
            <person name="Jani K."/>
            <person name="Pajer P."/>
            <person name="Uhlik O."/>
        </authorList>
    </citation>
    <scope>NUCLEOTIDE SEQUENCE [LARGE SCALE GENOMIC DNA]</scope>
    <source>
        <strain evidence="4">J379</strain>
    </source>
</reference>
<accession>A0ABY5PGU4</accession>
<protein>
    <submittedName>
        <fullName evidence="3">Uncharacterized protein</fullName>
    </submittedName>
</protein>
<organism evidence="3 4">
    <name type="scientific">Svornostia abyssi</name>
    <dbReference type="NCBI Taxonomy" id="2898438"/>
    <lineage>
        <taxon>Bacteria</taxon>
        <taxon>Bacillati</taxon>
        <taxon>Actinomycetota</taxon>
        <taxon>Thermoleophilia</taxon>
        <taxon>Solirubrobacterales</taxon>
        <taxon>Baekduiaceae</taxon>
        <taxon>Svornostia</taxon>
    </lineage>
</organism>
<feature type="compositionally biased region" description="Acidic residues" evidence="1">
    <location>
        <begin position="316"/>
        <end position="330"/>
    </location>
</feature>
<evidence type="ECO:0000256" key="2">
    <source>
        <dbReference type="SAM" id="Phobius"/>
    </source>
</evidence>
<keyword evidence="2" id="KW-1133">Transmembrane helix</keyword>
<feature type="region of interest" description="Disordered" evidence="1">
    <location>
        <begin position="306"/>
        <end position="361"/>
    </location>
</feature>
<evidence type="ECO:0000313" key="4">
    <source>
        <dbReference type="Proteomes" id="UP001058860"/>
    </source>
</evidence>
<sequence>MDARFCEQCGHPFAPANGAAAPPAAEAPTQVAPPLVPPTVPGAAAPAPAPKWPWITGAVVAVLAIAGIVVALVLLLGGDEEQASVPAGYPTQAASVLDPLGAANTTMSDRLGDLDPSDDIDDVAAARRAAAAATSTARTDLAAIVPAAADRTLAADTSQALRAERSLLTAMAAAIAKPSERTANALAAPAQTARDAWARVQETIPGAGGTLDDLDNLAAWARAKAGATAAAKPNANGASCGGFEGVSGVFARGVDCQTALRVAVNAQSGGGTEGFTCRVTGADDAAGTEQWTCSKGTATVTFSATSDAAGDVPEGTPDDVVPDDQTDVPDDVQPVEPGDMPGEGGDVAPEDLPEGDPGAVE</sequence>
<dbReference type="Proteomes" id="UP001058860">
    <property type="component" value="Chromosome"/>
</dbReference>
<dbReference type="EMBL" id="CP088295">
    <property type="protein sequence ID" value="UUY03792.1"/>
    <property type="molecule type" value="Genomic_DNA"/>
</dbReference>
<evidence type="ECO:0000313" key="3">
    <source>
        <dbReference type="EMBL" id="UUY03792.1"/>
    </source>
</evidence>
<feature type="transmembrane region" description="Helical" evidence="2">
    <location>
        <begin position="54"/>
        <end position="76"/>
    </location>
</feature>
<name>A0ABY5PGU4_9ACTN</name>